<dbReference type="RefSeq" id="WP_227306106.1">
    <property type="nucleotide sequence ID" value="NZ_JAESVA010000002.1"/>
</dbReference>
<name>A0A963Z0A6_9PROT</name>
<dbReference type="PANTHER" id="PTHR43540:SF6">
    <property type="entry name" value="ISOCHORISMATASE-LIKE DOMAIN-CONTAINING PROTEIN"/>
    <property type="match status" value="1"/>
</dbReference>
<proteinExistence type="predicted"/>
<comment type="caution">
    <text evidence="4">The sequence shown here is derived from an EMBL/GenBank/DDBJ whole genome shotgun (WGS) entry which is preliminary data.</text>
</comment>
<evidence type="ECO:0000313" key="4">
    <source>
        <dbReference type="EMBL" id="MCB8879470.1"/>
    </source>
</evidence>
<dbReference type="EMBL" id="JAESVA010000002">
    <property type="protein sequence ID" value="MCB8879470.1"/>
    <property type="molecule type" value="Genomic_DNA"/>
</dbReference>
<reference evidence="4 5" key="1">
    <citation type="journal article" date="2021" name="Microorganisms">
        <title>Acidisoma silvae sp. nov. and Acidisomacellulosilytica sp. nov., Two Acidophilic Bacteria Isolated from Decaying Wood, Hydrolyzing Cellulose and Producing Poly-3-hydroxybutyrate.</title>
        <authorList>
            <person name="Mieszkin S."/>
            <person name="Pouder E."/>
            <person name="Uroz S."/>
            <person name="Simon-Colin C."/>
            <person name="Alain K."/>
        </authorList>
    </citation>
    <scope>NUCLEOTIDE SEQUENCE [LARGE SCALE GENOMIC DNA]</scope>
    <source>
        <strain evidence="4 5">HW T5.17</strain>
    </source>
</reference>
<dbReference type="InterPro" id="IPR050272">
    <property type="entry name" value="Isochorismatase-like_hydrls"/>
</dbReference>
<evidence type="ECO:0000313" key="5">
    <source>
        <dbReference type="Proteomes" id="UP000721844"/>
    </source>
</evidence>
<dbReference type="Pfam" id="PF00857">
    <property type="entry name" value="Isochorismatase"/>
    <property type="match status" value="1"/>
</dbReference>
<dbReference type="GO" id="GO:0016787">
    <property type="term" value="F:hydrolase activity"/>
    <property type="evidence" value="ECO:0007669"/>
    <property type="project" value="UniProtKB-KW"/>
</dbReference>
<dbReference type="AlphaFoldDB" id="A0A963Z0A6"/>
<feature type="region of interest" description="Disordered" evidence="2">
    <location>
        <begin position="1"/>
        <end position="20"/>
    </location>
</feature>
<feature type="domain" description="Isochorismatase-like" evidence="3">
    <location>
        <begin position="24"/>
        <end position="190"/>
    </location>
</feature>
<protein>
    <submittedName>
        <fullName evidence="4">Isochorismatase family protein</fullName>
    </submittedName>
</protein>
<dbReference type="Gene3D" id="3.40.50.850">
    <property type="entry name" value="Isochorismatase-like"/>
    <property type="match status" value="1"/>
</dbReference>
<keyword evidence="5" id="KW-1185">Reference proteome</keyword>
<dbReference type="Proteomes" id="UP000721844">
    <property type="component" value="Unassembled WGS sequence"/>
</dbReference>
<accession>A0A963Z0A6</accession>
<dbReference type="InterPro" id="IPR036380">
    <property type="entry name" value="Isochorismatase-like_sf"/>
</dbReference>
<keyword evidence="1" id="KW-0378">Hydrolase</keyword>
<evidence type="ECO:0000259" key="3">
    <source>
        <dbReference type="Pfam" id="PF00857"/>
    </source>
</evidence>
<sequence>MTLPLSDLPAQNTERPHPDRRAPLVVIDLQTDMFSGATQPPLHDADGLLARAHAAIAWARRDGRPIAFIRHDGPPDDALAPEAPGWPIWPALGQAADEPTFSKNELDAFSNPAFAAWVAEQGAASVILLGAQTDYCVGATTRAGLALGLAVTVVGDAHSTWDSETEAAAAIIARHNAEFLDKGAAVITTARLTQSQDRR</sequence>
<evidence type="ECO:0000256" key="2">
    <source>
        <dbReference type="SAM" id="MobiDB-lite"/>
    </source>
</evidence>
<dbReference type="SUPFAM" id="SSF52499">
    <property type="entry name" value="Isochorismatase-like hydrolases"/>
    <property type="match status" value="1"/>
</dbReference>
<dbReference type="PANTHER" id="PTHR43540">
    <property type="entry name" value="PEROXYUREIDOACRYLATE/UREIDOACRYLATE AMIDOHYDROLASE-RELATED"/>
    <property type="match status" value="1"/>
</dbReference>
<organism evidence="4 5">
    <name type="scientific">Acidisoma cellulosilyticum</name>
    <dbReference type="NCBI Taxonomy" id="2802395"/>
    <lineage>
        <taxon>Bacteria</taxon>
        <taxon>Pseudomonadati</taxon>
        <taxon>Pseudomonadota</taxon>
        <taxon>Alphaproteobacteria</taxon>
        <taxon>Acetobacterales</taxon>
        <taxon>Acidocellaceae</taxon>
        <taxon>Acidisoma</taxon>
    </lineage>
</organism>
<gene>
    <name evidence="4" type="ORF">ACELLULO517_04440</name>
</gene>
<evidence type="ECO:0000256" key="1">
    <source>
        <dbReference type="ARBA" id="ARBA00022801"/>
    </source>
</evidence>
<dbReference type="InterPro" id="IPR000868">
    <property type="entry name" value="Isochorismatase-like_dom"/>
</dbReference>